<evidence type="ECO:0000256" key="2">
    <source>
        <dbReference type="ARBA" id="ARBA00022801"/>
    </source>
</evidence>
<keyword evidence="5" id="KW-1185">Reference proteome</keyword>
<name>A0A829YG21_9GAMM</name>
<dbReference type="SUPFAM" id="SSF53474">
    <property type="entry name" value="alpha/beta-Hydrolases"/>
    <property type="match status" value="1"/>
</dbReference>
<evidence type="ECO:0000256" key="1">
    <source>
        <dbReference type="ARBA" id="ARBA00006499"/>
    </source>
</evidence>
<dbReference type="Gene3D" id="3.40.50.1820">
    <property type="entry name" value="alpha/beta hydrolase"/>
    <property type="match status" value="1"/>
</dbReference>
<proteinExistence type="inferred from homology"/>
<dbReference type="PANTHER" id="PTHR10655:SF17">
    <property type="entry name" value="LYSOPHOSPHOLIPASE-LIKE PROTEIN 1"/>
    <property type="match status" value="1"/>
</dbReference>
<dbReference type="GO" id="GO:0016787">
    <property type="term" value="F:hydrolase activity"/>
    <property type="evidence" value="ECO:0007669"/>
    <property type="project" value="UniProtKB-KW"/>
</dbReference>
<feature type="domain" description="Phospholipase/carboxylesterase/thioesterase" evidence="3">
    <location>
        <begin position="14"/>
        <end position="221"/>
    </location>
</feature>
<dbReference type="Proteomes" id="UP000445000">
    <property type="component" value="Unassembled WGS sequence"/>
</dbReference>
<reference evidence="5" key="1">
    <citation type="submission" date="2020-01" db="EMBL/GenBank/DDBJ databases">
        <title>'Steroidobacter agaridevorans' sp. nov., agar-degrading bacteria isolated from rhizosphere soils.</title>
        <authorList>
            <person name="Ikenaga M."/>
            <person name="Kataoka M."/>
            <person name="Murouchi A."/>
            <person name="Katsuragi S."/>
            <person name="Sakai M."/>
        </authorList>
    </citation>
    <scope>NUCLEOTIDE SEQUENCE [LARGE SCALE GENOMIC DNA]</scope>
    <source>
        <strain evidence="5">YU21-B</strain>
    </source>
</reference>
<accession>A0A829YG21</accession>
<dbReference type="InterPro" id="IPR003140">
    <property type="entry name" value="PLipase/COase/thioEstase"/>
</dbReference>
<evidence type="ECO:0000313" key="4">
    <source>
        <dbReference type="EMBL" id="GFE82170.1"/>
    </source>
</evidence>
<organism evidence="4 5">
    <name type="scientific">Steroidobacter agaridevorans</name>
    <dbReference type="NCBI Taxonomy" id="2695856"/>
    <lineage>
        <taxon>Bacteria</taxon>
        <taxon>Pseudomonadati</taxon>
        <taxon>Pseudomonadota</taxon>
        <taxon>Gammaproteobacteria</taxon>
        <taxon>Steroidobacterales</taxon>
        <taxon>Steroidobacteraceae</taxon>
        <taxon>Steroidobacter</taxon>
    </lineage>
</organism>
<dbReference type="AlphaFoldDB" id="A0A829YG21"/>
<dbReference type="PANTHER" id="PTHR10655">
    <property type="entry name" value="LYSOPHOSPHOLIPASE-RELATED"/>
    <property type="match status" value="1"/>
</dbReference>
<comment type="caution">
    <text evidence="4">The sequence shown here is derived from an EMBL/GenBank/DDBJ whole genome shotgun (WGS) entry which is preliminary data.</text>
</comment>
<gene>
    <name evidence="4" type="ORF">GCM10011487_41700</name>
</gene>
<dbReference type="Pfam" id="PF02230">
    <property type="entry name" value="Abhydrolase_2"/>
    <property type="match status" value="1"/>
</dbReference>
<dbReference type="EMBL" id="BLJN01000004">
    <property type="protein sequence ID" value="GFE82170.1"/>
    <property type="molecule type" value="Genomic_DNA"/>
</dbReference>
<protein>
    <submittedName>
        <fullName evidence="4">Esterase</fullName>
    </submittedName>
</protein>
<dbReference type="InterPro" id="IPR029058">
    <property type="entry name" value="AB_hydrolase_fold"/>
</dbReference>
<comment type="similarity">
    <text evidence="1">Belongs to the AB hydrolase superfamily. AB hydrolase 2 family.</text>
</comment>
<evidence type="ECO:0000259" key="3">
    <source>
        <dbReference type="Pfam" id="PF02230"/>
    </source>
</evidence>
<keyword evidence="2" id="KW-0378">Hydrolase</keyword>
<dbReference type="RefSeq" id="WP_161813840.1">
    <property type="nucleotide sequence ID" value="NZ_BLJN01000004.1"/>
</dbReference>
<evidence type="ECO:0000313" key="5">
    <source>
        <dbReference type="Proteomes" id="UP000445000"/>
    </source>
</evidence>
<dbReference type="InterPro" id="IPR050565">
    <property type="entry name" value="LYPA1-2/EST-like"/>
</dbReference>
<sequence>MREHRVTLAGFETIVVEPATRSATDIIVLHGYSTSAAALSPFAHSLGLDATFYFPHAPLPTLDGGRTWWPVDHEQRTRALALGPRDLTHTCPDREPVRRRMFELVSEIERREARPPILCGFSQGGMLALDLFLMEQPQLEALALFSSCLIDRARLQSRASRLEGLPTFVSHGLHDADLAFDAGCHLREFLAGAGAKVSWVEFDGGHEIPLPVWRQFKQFLRGLH</sequence>